<evidence type="ECO:0000313" key="2">
    <source>
        <dbReference type="Proteomes" id="UP000628560"/>
    </source>
</evidence>
<evidence type="ECO:0008006" key="3">
    <source>
        <dbReference type="Google" id="ProtNLM"/>
    </source>
</evidence>
<comment type="caution">
    <text evidence="1">The sequence shown here is derived from an EMBL/GenBank/DDBJ whole genome shotgun (WGS) entry which is preliminary data.</text>
</comment>
<dbReference type="Proteomes" id="UP000628560">
    <property type="component" value="Unassembled WGS sequence"/>
</dbReference>
<dbReference type="InterPro" id="IPR013324">
    <property type="entry name" value="RNA_pol_sigma_r3/r4-like"/>
</dbReference>
<dbReference type="SUPFAM" id="SSF88659">
    <property type="entry name" value="Sigma3 and sigma4 domains of RNA polymerase sigma factors"/>
    <property type="match status" value="1"/>
</dbReference>
<evidence type="ECO:0000313" key="1">
    <source>
        <dbReference type="EMBL" id="MBF4180393.1"/>
    </source>
</evidence>
<protein>
    <recommendedName>
        <fullName evidence="3">Helix-turn-helix domain-containing protein</fullName>
    </recommendedName>
</protein>
<proteinExistence type="predicted"/>
<sequence length="83" mass="9632">MANVDPTYSGNTSKLFPEIPPVHFEIMEDYSSGYTKKDIAERKGISRQAVARMLKECSDVFECESVEHVRVVYLNRRLKYFPL</sequence>
<gene>
    <name evidence="1" type="ORF">ISP11_21255</name>
</gene>
<name>A0ABD4KG42_9ENTR</name>
<reference evidence="1 2" key="1">
    <citation type="submission" date="2020-11" db="EMBL/GenBank/DDBJ databases">
        <title>Identification of Lelliottia nimipressuralis from Wound Infection by Whole Genome-Based Bacterial Identification.</title>
        <authorList>
            <person name="Navarathna D.H."/>
            <person name="Choi H."/>
            <person name="Jinadatha C."/>
            <person name="Chatterjee P."/>
            <person name="Hwang M."/>
        </authorList>
    </citation>
    <scope>NUCLEOTIDE SEQUENCE [LARGE SCALE GENOMIC DNA]</scope>
    <source>
        <strain evidence="1 2">DN2020</strain>
    </source>
</reference>
<dbReference type="RefSeq" id="WP_194514293.1">
    <property type="nucleotide sequence ID" value="NZ_JADIXP010000019.1"/>
</dbReference>
<dbReference type="Gene3D" id="1.10.10.60">
    <property type="entry name" value="Homeodomain-like"/>
    <property type="match status" value="1"/>
</dbReference>
<dbReference type="AlphaFoldDB" id="A0ABD4KG42"/>
<accession>A0ABD4KG42</accession>
<organism evidence="1 2">
    <name type="scientific">Lelliottia nimipressuralis</name>
    <dbReference type="NCBI Taxonomy" id="69220"/>
    <lineage>
        <taxon>Bacteria</taxon>
        <taxon>Pseudomonadati</taxon>
        <taxon>Pseudomonadota</taxon>
        <taxon>Gammaproteobacteria</taxon>
        <taxon>Enterobacterales</taxon>
        <taxon>Enterobacteriaceae</taxon>
        <taxon>Lelliottia</taxon>
    </lineage>
</organism>
<dbReference type="EMBL" id="JADIXP010000019">
    <property type="protein sequence ID" value="MBF4180393.1"/>
    <property type="molecule type" value="Genomic_DNA"/>
</dbReference>